<dbReference type="Proteomes" id="UP000001568">
    <property type="component" value="Chromosome 3"/>
</dbReference>
<dbReference type="STRING" id="436017.A4RV28"/>
<dbReference type="eggNOG" id="KOG1564">
    <property type="taxonomic scope" value="Eukaryota"/>
</dbReference>
<dbReference type="OrthoDB" id="1861185at2759"/>
<dbReference type="GO" id="GO:0005657">
    <property type="term" value="C:replication fork"/>
    <property type="evidence" value="ECO:0007669"/>
    <property type="project" value="TreeGrafter"/>
</dbReference>
<accession>A4RV28</accession>
<dbReference type="EMBL" id="CP000583">
    <property type="protein sequence ID" value="ABO95063.1"/>
    <property type="molecule type" value="Genomic_DNA"/>
</dbReference>
<dbReference type="SUPFAM" id="SSF52540">
    <property type="entry name" value="P-loop containing nucleoside triphosphate hydrolases"/>
    <property type="match status" value="1"/>
</dbReference>
<dbReference type="Gene3D" id="3.40.50.300">
    <property type="entry name" value="P-loop containing nucleotide triphosphate hydrolases"/>
    <property type="match status" value="1"/>
</dbReference>
<dbReference type="GO" id="GO:0005524">
    <property type="term" value="F:ATP binding"/>
    <property type="evidence" value="ECO:0007669"/>
    <property type="project" value="InterPro"/>
</dbReference>
<dbReference type="GO" id="GO:0090656">
    <property type="term" value="P:t-circle formation"/>
    <property type="evidence" value="ECO:0007669"/>
    <property type="project" value="TreeGrafter"/>
</dbReference>
<name>A4RV28_OSTLU</name>
<dbReference type="KEGG" id="olu:OSTLU_86836"/>
<dbReference type="GO" id="GO:0140664">
    <property type="term" value="F:ATP-dependent DNA damage sensor activity"/>
    <property type="evidence" value="ECO:0007669"/>
    <property type="project" value="InterPro"/>
</dbReference>
<sequence>MRVAAAAAADARAACVSTMCPRIDDALRGGVRARHVTEIAGESASAKTTLCAQLAVRATARGGAAVYVHTDGPAPTALMRRIASSARFVAEACDGDEDAATAALERVYVVKALGDADALRETLTAVSAVLRAPVSEDAVVRMIVVDSIAAPFRDDATNGGWTYAAKRAGALHKLTMLLKEYATKHDVAVVVTNHVVDSVRENGTGAHGDGAVATRAMGEFTTSGRRVVPALGLMWSNCVNARLFLTRRATRGQGYVVGGDDGDDGNAGVARTLHVVYAPHLPESSVDFVVREDGAWDVAAPRPRAVA</sequence>
<keyword evidence="3" id="KW-1185">Reference proteome</keyword>
<dbReference type="AlphaFoldDB" id="A4RV28"/>
<protein>
    <recommendedName>
        <fullName evidence="1">RecA family profile 1 domain-containing protein</fullName>
    </recommendedName>
</protein>
<dbReference type="Gramene" id="ABO95063">
    <property type="protein sequence ID" value="ABO95063"/>
    <property type="gene ID" value="OSTLU_86836"/>
</dbReference>
<dbReference type="RefSeq" id="XP_001416770.1">
    <property type="nucleotide sequence ID" value="XM_001416733.1"/>
</dbReference>
<dbReference type="PROSITE" id="PS50162">
    <property type="entry name" value="RECA_2"/>
    <property type="match status" value="1"/>
</dbReference>
<dbReference type="GeneID" id="5000648"/>
<proteinExistence type="predicted"/>
<dbReference type="InterPro" id="IPR027417">
    <property type="entry name" value="P-loop_NTPase"/>
</dbReference>
<dbReference type="GO" id="GO:0071140">
    <property type="term" value="P:resolution of mitotic recombination intermediates"/>
    <property type="evidence" value="ECO:0007669"/>
    <property type="project" value="TreeGrafter"/>
</dbReference>
<gene>
    <name evidence="2" type="ORF">OSTLU_86836</name>
</gene>
<evidence type="ECO:0000259" key="1">
    <source>
        <dbReference type="PROSITE" id="PS50162"/>
    </source>
</evidence>
<dbReference type="InterPro" id="IPR013632">
    <property type="entry name" value="Rad51_C"/>
</dbReference>
<reference evidence="2 3" key="1">
    <citation type="journal article" date="2007" name="Proc. Natl. Acad. Sci. U.S.A.">
        <title>The tiny eukaryote Ostreococcus provides genomic insights into the paradox of plankton speciation.</title>
        <authorList>
            <person name="Palenik B."/>
            <person name="Grimwood J."/>
            <person name="Aerts A."/>
            <person name="Rouze P."/>
            <person name="Salamov A."/>
            <person name="Putnam N."/>
            <person name="Dupont C."/>
            <person name="Jorgensen R."/>
            <person name="Derelle E."/>
            <person name="Rombauts S."/>
            <person name="Zhou K."/>
            <person name="Otillar R."/>
            <person name="Merchant S.S."/>
            <person name="Podell S."/>
            <person name="Gaasterland T."/>
            <person name="Napoli C."/>
            <person name="Gendler K."/>
            <person name="Manuell A."/>
            <person name="Tai V."/>
            <person name="Vallon O."/>
            <person name="Piganeau G."/>
            <person name="Jancek S."/>
            <person name="Heijde M."/>
            <person name="Jabbari K."/>
            <person name="Bowler C."/>
            <person name="Lohr M."/>
            <person name="Robbens S."/>
            <person name="Werner G."/>
            <person name="Dubchak I."/>
            <person name="Pazour G.J."/>
            <person name="Ren Q."/>
            <person name="Paulsen I."/>
            <person name="Delwiche C."/>
            <person name="Schmutz J."/>
            <person name="Rokhsar D."/>
            <person name="Van de Peer Y."/>
            <person name="Moreau H."/>
            <person name="Grigoriev I.V."/>
        </authorList>
    </citation>
    <scope>NUCLEOTIDE SEQUENCE [LARGE SCALE GENOMIC DNA]</scope>
    <source>
        <strain evidence="2 3">CCE9901</strain>
    </source>
</reference>
<dbReference type="HOGENOM" id="CLU_041732_1_0_1"/>
<dbReference type="GO" id="GO:0045003">
    <property type="term" value="P:double-strand break repair via synthesis-dependent strand annealing"/>
    <property type="evidence" value="ECO:0007669"/>
    <property type="project" value="TreeGrafter"/>
</dbReference>
<dbReference type="GO" id="GO:0000722">
    <property type="term" value="P:telomere maintenance via recombination"/>
    <property type="evidence" value="ECO:0007669"/>
    <property type="project" value="TreeGrafter"/>
</dbReference>
<dbReference type="InterPro" id="IPR020588">
    <property type="entry name" value="RecA_ATP-bd"/>
</dbReference>
<organism evidence="2 3">
    <name type="scientific">Ostreococcus lucimarinus (strain CCE9901)</name>
    <dbReference type="NCBI Taxonomy" id="436017"/>
    <lineage>
        <taxon>Eukaryota</taxon>
        <taxon>Viridiplantae</taxon>
        <taxon>Chlorophyta</taxon>
        <taxon>Mamiellophyceae</taxon>
        <taxon>Mamiellales</taxon>
        <taxon>Bathycoccaceae</taxon>
        <taxon>Ostreococcus</taxon>
    </lineage>
</organism>
<dbReference type="PANTHER" id="PTHR46487:SF1">
    <property type="entry name" value="DNA REPAIR PROTEIN XRCC3"/>
    <property type="match status" value="1"/>
</dbReference>
<dbReference type="Pfam" id="PF08423">
    <property type="entry name" value="Rad51"/>
    <property type="match status" value="1"/>
</dbReference>
<dbReference type="PANTHER" id="PTHR46487">
    <property type="entry name" value="DNA REPAIR PROTEIN XRCC3"/>
    <property type="match status" value="1"/>
</dbReference>
<dbReference type="GO" id="GO:0033065">
    <property type="term" value="C:Rad51C-XRCC3 complex"/>
    <property type="evidence" value="ECO:0007669"/>
    <property type="project" value="TreeGrafter"/>
</dbReference>
<dbReference type="GO" id="GO:0000400">
    <property type="term" value="F:four-way junction DNA binding"/>
    <property type="evidence" value="ECO:0007669"/>
    <property type="project" value="TreeGrafter"/>
</dbReference>
<evidence type="ECO:0000313" key="2">
    <source>
        <dbReference type="EMBL" id="ABO95063.1"/>
    </source>
</evidence>
<evidence type="ECO:0000313" key="3">
    <source>
        <dbReference type="Proteomes" id="UP000001568"/>
    </source>
</evidence>
<feature type="domain" description="RecA family profile 1" evidence="1">
    <location>
        <begin position="12"/>
        <end position="195"/>
    </location>
</feature>